<reference evidence="2 3" key="1">
    <citation type="journal article" date="2014" name="PLoS ONE">
        <title>Genome Information of Methylobacterium oryzae, a Plant-Probiotic Methylotroph in the Phyllosphere.</title>
        <authorList>
            <person name="Kwak M.J."/>
            <person name="Jeong H."/>
            <person name="Madhaiyan M."/>
            <person name="Lee Y."/>
            <person name="Sa T.M."/>
            <person name="Oh T.K."/>
            <person name="Kim J.F."/>
        </authorList>
    </citation>
    <scope>NUCLEOTIDE SEQUENCE [LARGE SCALE GENOMIC DNA]</scope>
    <source>
        <strain evidence="2 3">CBMB20</strain>
    </source>
</reference>
<proteinExistence type="predicted"/>
<name>A0A089QAE8_9HYPH</name>
<accession>A0A089QAE8</accession>
<dbReference type="Proteomes" id="UP000029492">
    <property type="component" value="Chromosome"/>
</dbReference>
<evidence type="ECO:0000313" key="2">
    <source>
        <dbReference type="EMBL" id="AIQ91559.1"/>
    </source>
</evidence>
<dbReference type="AlphaFoldDB" id="A0A089QAE8"/>
<protein>
    <submittedName>
        <fullName evidence="2">Protein of unassigned function</fullName>
    </submittedName>
</protein>
<gene>
    <name evidence="2" type="ORF">MOC_3804</name>
</gene>
<dbReference type="KEGG" id="mor:MOC_3804"/>
<feature type="compositionally biased region" description="Polar residues" evidence="1">
    <location>
        <begin position="25"/>
        <end position="35"/>
    </location>
</feature>
<sequence length="83" mass="8766">MLSCGIMIKDAAIASCDPARLFKRSASQGAQASFSHETRLLPPRGETLIMAPSRHRPPPEYLPAPSHSAAAAQGDVSIQRSPG</sequence>
<organism evidence="2 3">
    <name type="scientific">Methylobacterium oryzae CBMB20</name>
    <dbReference type="NCBI Taxonomy" id="693986"/>
    <lineage>
        <taxon>Bacteria</taxon>
        <taxon>Pseudomonadati</taxon>
        <taxon>Pseudomonadota</taxon>
        <taxon>Alphaproteobacteria</taxon>
        <taxon>Hyphomicrobiales</taxon>
        <taxon>Methylobacteriaceae</taxon>
        <taxon>Methylobacterium</taxon>
    </lineage>
</organism>
<evidence type="ECO:0000256" key="1">
    <source>
        <dbReference type="SAM" id="MobiDB-lite"/>
    </source>
</evidence>
<feature type="region of interest" description="Disordered" evidence="1">
    <location>
        <begin position="25"/>
        <end position="83"/>
    </location>
</feature>
<dbReference type="HOGENOM" id="CLU_2538713_0_0_5"/>
<evidence type="ECO:0000313" key="3">
    <source>
        <dbReference type="Proteomes" id="UP000029492"/>
    </source>
</evidence>
<keyword evidence="3" id="KW-1185">Reference proteome</keyword>
<dbReference type="EMBL" id="CP003811">
    <property type="protein sequence ID" value="AIQ91559.1"/>
    <property type="molecule type" value="Genomic_DNA"/>
</dbReference>